<feature type="repeat" description="PPR" evidence="5">
    <location>
        <begin position="290"/>
        <end position="320"/>
    </location>
</feature>
<evidence type="ECO:0000313" key="8">
    <source>
        <dbReference type="Proteomes" id="UP000269721"/>
    </source>
</evidence>
<dbReference type="InterPro" id="IPR011990">
    <property type="entry name" value="TPR-like_helical_dom_sf"/>
</dbReference>
<comment type="similarity">
    <text evidence="1">Belongs to the CCM1 family.</text>
</comment>
<sequence length="561" mass="62093">MQCVALRALTRRIRPRIRPPSTSHPRLSSSTHTHTFPPKPKPPKPSSINDLRALFSVPTISPDHVWNIFKSLHPSSKLLLTRTDYDALVALLGTTSYGSSRAVEFIPEMRNAGFVPTPSTYRTLTSKSKFLLPAPAATRLLAEMQTDGVSVDIGIATDILASMSNRAPRECVAMFHRLCPPTMSVPESTFAWLLQSAVLRRLGKANEVLGIMEERGVGLTSVTFNAILERLLPAFNWSPAEINHMKLFGSVIPPFRCVDGYGNLKRFANRDVDRAVELFGMLCESGAAVTEETYDIVVRGLCANGRPKQARRCIDEMRSARGWMPSKEACYAYMEAAVRSGELAEAEHLFDDPHLALRHDYEASEILLKGICKHGTMEAAEAFFAKMDGSPAELRPRVDAYAALMEVWAEKGDPARVMGLLTSMCAANVAPDAACIRCTVMAYLNAGQVEAAAALIYYYTAPEFVESHAQYDADPDPDDLIPAPPPGLPQLDIQLPEFPPDAFPLGWVPYAEVYIALCKQDRKDGYAVSLLVYIISVLMYPIDELKHRSDFQEYLLGKHSW</sequence>
<evidence type="ECO:0000256" key="2">
    <source>
        <dbReference type="ARBA" id="ARBA00022737"/>
    </source>
</evidence>
<dbReference type="NCBIfam" id="TIGR00756">
    <property type="entry name" value="PPR"/>
    <property type="match status" value="1"/>
</dbReference>
<reference evidence="8" key="1">
    <citation type="journal article" date="2018" name="Nat. Microbiol.">
        <title>Leveraging single-cell genomics to expand the fungal tree of life.</title>
        <authorList>
            <person name="Ahrendt S.R."/>
            <person name="Quandt C.A."/>
            <person name="Ciobanu D."/>
            <person name="Clum A."/>
            <person name="Salamov A."/>
            <person name="Andreopoulos B."/>
            <person name="Cheng J.F."/>
            <person name="Woyke T."/>
            <person name="Pelin A."/>
            <person name="Henrissat B."/>
            <person name="Reynolds N.K."/>
            <person name="Benny G.L."/>
            <person name="Smith M.E."/>
            <person name="James T.Y."/>
            <person name="Grigoriev I.V."/>
        </authorList>
    </citation>
    <scope>NUCLEOTIDE SEQUENCE [LARGE SCALE GENOMIC DNA]</scope>
</reference>
<dbReference type="PANTHER" id="PTHR47447:SF23">
    <property type="entry name" value="PENTACOTRIPEPTIDE-REPEAT REGION OF PRORP DOMAIN-CONTAINING PROTEIN"/>
    <property type="match status" value="1"/>
</dbReference>
<dbReference type="OrthoDB" id="185373at2759"/>
<gene>
    <name evidence="7" type="ORF">BDK51DRAFT_40940</name>
</gene>
<comment type="subunit">
    <text evidence="4">Binds to mitochondrial small subunit 15S rRNA.</text>
</comment>
<dbReference type="AlphaFoldDB" id="A0A4P9W0B3"/>
<keyword evidence="8" id="KW-1185">Reference proteome</keyword>
<name>A0A4P9W0B3_9FUNG</name>
<dbReference type="PANTHER" id="PTHR47447">
    <property type="entry name" value="OS03G0856100 PROTEIN"/>
    <property type="match status" value="1"/>
</dbReference>
<dbReference type="Pfam" id="PF01535">
    <property type="entry name" value="PPR"/>
    <property type="match status" value="1"/>
</dbReference>
<dbReference type="Gene3D" id="1.25.40.10">
    <property type="entry name" value="Tetratricopeptide repeat domain"/>
    <property type="match status" value="3"/>
</dbReference>
<feature type="region of interest" description="Disordered" evidence="6">
    <location>
        <begin position="14"/>
        <end position="48"/>
    </location>
</feature>
<evidence type="ECO:0000256" key="5">
    <source>
        <dbReference type="PROSITE-ProRule" id="PRU00708"/>
    </source>
</evidence>
<dbReference type="InterPro" id="IPR002885">
    <property type="entry name" value="PPR_rpt"/>
</dbReference>
<dbReference type="PROSITE" id="PS51375">
    <property type="entry name" value="PPR"/>
    <property type="match status" value="1"/>
</dbReference>
<keyword evidence="2" id="KW-0677">Repeat</keyword>
<proteinExistence type="inferred from homology"/>
<organism evidence="7 8">
    <name type="scientific">Blyttiomyces helicus</name>
    <dbReference type="NCBI Taxonomy" id="388810"/>
    <lineage>
        <taxon>Eukaryota</taxon>
        <taxon>Fungi</taxon>
        <taxon>Fungi incertae sedis</taxon>
        <taxon>Chytridiomycota</taxon>
        <taxon>Chytridiomycota incertae sedis</taxon>
        <taxon>Chytridiomycetes</taxon>
        <taxon>Chytridiomycetes incertae sedis</taxon>
        <taxon>Blyttiomyces</taxon>
    </lineage>
</organism>
<evidence type="ECO:0000256" key="1">
    <source>
        <dbReference type="ARBA" id="ARBA00006192"/>
    </source>
</evidence>
<evidence type="ECO:0000256" key="6">
    <source>
        <dbReference type="SAM" id="MobiDB-lite"/>
    </source>
</evidence>
<comment type="function">
    <text evidence="3">Regulates mitochondrial small subunit maturation by controlling 15S rRNA 5'-end processing. Localizes to the 5' precursor of the 15S rRNA in a position that is subsequently occupied by mS47 in the mature yeast mtSSU. Uses structure and sequence-specific RNA recognition, binding to a single-stranded region of the precursor and specifically recognizing bases -6 to -1. The exchange of Ccm1 for mS47 is coupled to the irreversible removal of precursor rRNA that is accompanied by conformational changes of the mitoribosomal proteins uS5m and mS26. These conformational changes signal completion of 5'-end rRNA processing through protection of the mature 5'-end of the 15S rRNA and stabilization of mS47. The removal of the 5' precursor together with the dissociation of Ccm1 may be catalyzed by the 5'-3' exoribonuclease Pet127. Involved in the specific removal of group I introns in mitochondrial encoded transcripts.</text>
</comment>
<evidence type="ECO:0000256" key="4">
    <source>
        <dbReference type="ARBA" id="ARBA00044511"/>
    </source>
</evidence>
<feature type="compositionally biased region" description="Low complexity" evidence="6">
    <location>
        <begin position="19"/>
        <end position="36"/>
    </location>
</feature>
<evidence type="ECO:0008006" key="9">
    <source>
        <dbReference type="Google" id="ProtNLM"/>
    </source>
</evidence>
<protein>
    <recommendedName>
        <fullName evidence="9">Pentacotripeptide-repeat region of PRORP domain-containing protein</fullName>
    </recommendedName>
</protein>
<evidence type="ECO:0000256" key="3">
    <source>
        <dbReference type="ARBA" id="ARBA00044493"/>
    </source>
</evidence>
<evidence type="ECO:0000313" key="7">
    <source>
        <dbReference type="EMBL" id="RKO83456.1"/>
    </source>
</evidence>
<dbReference type="EMBL" id="ML001221">
    <property type="protein sequence ID" value="RKO83456.1"/>
    <property type="molecule type" value="Genomic_DNA"/>
</dbReference>
<dbReference type="Proteomes" id="UP000269721">
    <property type="component" value="Unassembled WGS sequence"/>
</dbReference>
<accession>A0A4P9W0B3</accession>